<comment type="caution">
    <text evidence="3">The sequence shown here is derived from an EMBL/GenBank/DDBJ whole genome shotgun (WGS) entry which is preliminary data.</text>
</comment>
<dbReference type="EMBL" id="MFJD01000011">
    <property type="protein sequence ID" value="OGG01689.1"/>
    <property type="molecule type" value="Genomic_DNA"/>
</dbReference>
<dbReference type="GO" id="GO:0009103">
    <property type="term" value="P:lipopolysaccharide biosynthetic process"/>
    <property type="evidence" value="ECO:0007669"/>
    <property type="project" value="TreeGrafter"/>
</dbReference>
<organism evidence="3 4">
    <name type="scientific">Candidatus Gottesmanbacteria bacterium RBG_16_52_11</name>
    <dbReference type="NCBI Taxonomy" id="1798374"/>
    <lineage>
        <taxon>Bacteria</taxon>
        <taxon>Candidatus Gottesmaniibacteriota</taxon>
    </lineage>
</organism>
<sequence>MKIAIDISQVVYEGTGVARYVRNLVLALVRSDRSSKYLLFGASLRRRRDLNEFVSEVREINPEIESRIYPVPVSVLEYLWNRIHILPAEIFTGQVDVFISSDWTQPPLRRAAGMTTIHDLSVYRYPAEFPRSVVAVQKRRLRHAAAVCSAFLCDSEASARDAGKFLKIPGNRISVVYPGFSV</sequence>
<keyword evidence="1" id="KW-0808">Transferase</keyword>
<dbReference type="PANTHER" id="PTHR46401">
    <property type="entry name" value="GLYCOSYLTRANSFERASE WBBK-RELATED"/>
    <property type="match status" value="1"/>
</dbReference>
<evidence type="ECO:0000313" key="4">
    <source>
        <dbReference type="Proteomes" id="UP000178448"/>
    </source>
</evidence>
<gene>
    <name evidence="3" type="ORF">A2Z33_05620</name>
</gene>
<dbReference type="STRING" id="1798374.A2Z33_05620"/>
<evidence type="ECO:0000313" key="3">
    <source>
        <dbReference type="EMBL" id="OGG01689.1"/>
    </source>
</evidence>
<evidence type="ECO:0000259" key="2">
    <source>
        <dbReference type="Pfam" id="PF13439"/>
    </source>
</evidence>
<dbReference type="SUPFAM" id="SSF53756">
    <property type="entry name" value="UDP-Glycosyltransferase/glycogen phosphorylase"/>
    <property type="match status" value="1"/>
</dbReference>
<dbReference type="AlphaFoldDB" id="A0A1F5YNB8"/>
<feature type="domain" description="Glycosyltransferase subfamily 4-like N-terminal" evidence="2">
    <location>
        <begin position="16"/>
        <end position="180"/>
    </location>
</feature>
<dbReference type="Proteomes" id="UP000178448">
    <property type="component" value="Unassembled WGS sequence"/>
</dbReference>
<name>A0A1F5YNB8_9BACT</name>
<dbReference type="Gene3D" id="3.40.50.2000">
    <property type="entry name" value="Glycogen Phosphorylase B"/>
    <property type="match status" value="1"/>
</dbReference>
<dbReference type="Pfam" id="PF13439">
    <property type="entry name" value="Glyco_transf_4"/>
    <property type="match status" value="1"/>
</dbReference>
<proteinExistence type="predicted"/>
<dbReference type="GO" id="GO:0016757">
    <property type="term" value="F:glycosyltransferase activity"/>
    <property type="evidence" value="ECO:0007669"/>
    <property type="project" value="TreeGrafter"/>
</dbReference>
<dbReference type="PANTHER" id="PTHR46401:SF2">
    <property type="entry name" value="GLYCOSYLTRANSFERASE WBBK-RELATED"/>
    <property type="match status" value="1"/>
</dbReference>
<accession>A0A1F5YNB8</accession>
<evidence type="ECO:0000256" key="1">
    <source>
        <dbReference type="ARBA" id="ARBA00022679"/>
    </source>
</evidence>
<reference evidence="3 4" key="1">
    <citation type="journal article" date="2016" name="Nat. Commun.">
        <title>Thousands of microbial genomes shed light on interconnected biogeochemical processes in an aquifer system.</title>
        <authorList>
            <person name="Anantharaman K."/>
            <person name="Brown C.T."/>
            <person name="Hug L.A."/>
            <person name="Sharon I."/>
            <person name="Castelle C.J."/>
            <person name="Probst A.J."/>
            <person name="Thomas B.C."/>
            <person name="Singh A."/>
            <person name="Wilkins M.J."/>
            <person name="Karaoz U."/>
            <person name="Brodie E.L."/>
            <person name="Williams K.H."/>
            <person name="Hubbard S.S."/>
            <person name="Banfield J.F."/>
        </authorList>
    </citation>
    <scope>NUCLEOTIDE SEQUENCE [LARGE SCALE GENOMIC DNA]</scope>
</reference>
<protein>
    <recommendedName>
        <fullName evidence="2">Glycosyltransferase subfamily 4-like N-terminal domain-containing protein</fullName>
    </recommendedName>
</protein>
<dbReference type="InterPro" id="IPR028098">
    <property type="entry name" value="Glyco_trans_4-like_N"/>
</dbReference>